<comment type="caution">
    <text evidence="4">The sequence shown here is derived from an EMBL/GenBank/DDBJ whole genome shotgun (WGS) entry which is preliminary data.</text>
</comment>
<dbReference type="InterPro" id="IPR011006">
    <property type="entry name" value="CheY-like_superfamily"/>
</dbReference>
<proteinExistence type="predicted"/>
<dbReference type="RefSeq" id="WP_323465705.1">
    <property type="nucleotide sequence ID" value="NZ_CP144224.1"/>
</dbReference>
<dbReference type="Pfam" id="PF00072">
    <property type="entry name" value="Response_reg"/>
    <property type="match status" value="1"/>
</dbReference>
<dbReference type="PROSITE" id="PS50930">
    <property type="entry name" value="HTH_LYTTR"/>
    <property type="match status" value="1"/>
</dbReference>
<dbReference type="SUPFAM" id="SSF52172">
    <property type="entry name" value="CheY-like"/>
    <property type="match status" value="1"/>
</dbReference>
<dbReference type="SMART" id="SM00850">
    <property type="entry name" value="LytTR"/>
    <property type="match status" value="1"/>
</dbReference>
<dbReference type="PROSITE" id="PS50110">
    <property type="entry name" value="RESPONSE_REGULATORY"/>
    <property type="match status" value="1"/>
</dbReference>
<dbReference type="PANTHER" id="PTHR37299">
    <property type="entry name" value="TRANSCRIPTIONAL REGULATOR-RELATED"/>
    <property type="match status" value="1"/>
</dbReference>
<dbReference type="SMART" id="SM00448">
    <property type="entry name" value="REC"/>
    <property type="match status" value="1"/>
</dbReference>
<keyword evidence="1" id="KW-0597">Phosphoprotein</keyword>
<dbReference type="GO" id="GO:0003677">
    <property type="term" value="F:DNA binding"/>
    <property type="evidence" value="ECO:0007669"/>
    <property type="project" value="UniProtKB-KW"/>
</dbReference>
<dbReference type="GO" id="GO:0000156">
    <property type="term" value="F:phosphorelay response regulator activity"/>
    <property type="evidence" value="ECO:0007669"/>
    <property type="project" value="InterPro"/>
</dbReference>
<organism evidence="4 5">
    <name type="scientific">Alkalihalophilus pseudofirmus</name>
    <name type="common">Bacillus pseudofirmus</name>
    <dbReference type="NCBI Taxonomy" id="79885"/>
    <lineage>
        <taxon>Bacteria</taxon>
        <taxon>Bacillati</taxon>
        <taxon>Bacillota</taxon>
        <taxon>Bacilli</taxon>
        <taxon>Bacillales</taxon>
        <taxon>Bacillaceae</taxon>
        <taxon>Alkalihalophilus</taxon>
    </lineage>
</organism>
<dbReference type="AlphaFoldDB" id="A0AAJ2KSS0"/>
<evidence type="ECO:0000256" key="1">
    <source>
        <dbReference type="PROSITE-ProRule" id="PRU00169"/>
    </source>
</evidence>
<dbReference type="InterPro" id="IPR046947">
    <property type="entry name" value="LytR-like"/>
</dbReference>
<dbReference type="InterPro" id="IPR001789">
    <property type="entry name" value="Sig_transdc_resp-reg_receiver"/>
</dbReference>
<feature type="domain" description="HTH LytTR-type" evidence="3">
    <location>
        <begin position="141"/>
        <end position="244"/>
    </location>
</feature>
<dbReference type="InterPro" id="IPR007492">
    <property type="entry name" value="LytTR_DNA-bd_dom"/>
</dbReference>
<evidence type="ECO:0000313" key="5">
    <source>
        <dbReference type="Proteomes" id="UP001285636"/>
    </source>
</evidence>
<evidence type="ECO:0000259" key="2">
    <source>
        <dbReference type="PROSITE" id="PS50110"/>
    </source>
</evidence>
<reference evidence="4" key="1">
    <citation type="submission" date="2023-10" db="EMBL/GenBank/DDBJ databases">
        <title>Screening of Alkalihalophilus pseudofirmusBZ-TG-HK211 and Its Alleviation of Salt Stress on Rapeseed Growth.</title>
        <authorList>
            <person name="Zhao B."/>
            <person name="Guo T."/>
        </authorList>
    </citation>
    <scope>NUCLEOTIDE SEQUENCE</scope>
    <source>
        <strain evidence="4">BZ-TG-HK211</strain>
    </source>
</reference>
<keyword evidence="4" id="KW-0238">DNA-binding</keyword>
<dbReference type="Gene3D" id="3.40.50.2300">
    <property type="match status" value="1"/>
</dbReference>
<dbReference type="PANTHER" id="PTHR37299:SF1">
    <property type="entry name" value="STAGE 0 SPORULATION PROTEIN A HOMOLOG"/>
    <property type="match status" value="1"/>
</dbReference>
<dbReference type="Pfam" id="PF04397">
    <property type="entry name" value="LytTR"/>
    <property type="match status" value="1"/>
</dbReference>
<feature type="modified residue" description="4-aspartylphosphate" evidence="1">
    <location>
        <position position="59"/>
    </location>
</feature>
<dbReference type="EMBL" id="JAWJAY010000001">
    <property type="protein sequence ID" value="MDV2883862.1"/>
    <property type="molecule type" value="Genomic_DNA"/>
</dbReference>
<gene>
    <name evidence="4" type="ORF">RYX45_01625</name>
</gene>
<sequence length="244" mass="27731">MKEINTILVDDNPDSREILTAFISYLPQINLIAELKDGEELLSYITSDAGEDVDLVLADIGMPKINGIEANKLCTKLRPELKFIFITGYEDFAVEAFTLSAIDYIVKPIEQERLYKGLKKAVNLINNEREKSKSISTTDKLIVKKGRTTFYIRLDTIYFIEKRGKDTVVHTKSGVYETLDSLEAIDSSLNDPSFFQTHRSYIVNLNNVLSVEASGKTYLIRFDGYPEVAHISKLKISQFQKMIK</sequence>
<dbReference type="Proteomes" id="UP001285636">
    <property type="component" value="Unassembled WGS sequence"/>
</dbReference>
<name>A0AAJ2KSS0_ALKPS</name>
<evidence type="ECO:0000259" key="3">
    <source>
        <dbReference type="PROSITE" id="PS50930"/>
    </source>
</evidence>
<protein>
    <submittedName>
        <fullName evidence="4">LytTR family DNA-binding domain-containing protein</fullName>
    </submittedName>
</protein>
<evidence type="ECO:0000313" key="4">
    <source>
        <dbReference type="EMBL" id="MDV2883862.1"/>
    </source>
</evidence>
<feature type="domain" description="Response regulatory" evidence="2">
    <location>
        <begin position="5"/>
        <end position="122"/>
    </location>
</feature>
<accession>A0AAJ2KSS0</accession>
<dbReference type="Gene3D" id="2.40.50.1020">
    <property type="entry name" value="LytTr DNA-binding domain"/>
    <property type="match status" value="1"/>
</dbReference>